<protein>
    <submittedName>
        <fullName evidence="4">Thiamine-phosphate pyrophosphorylase</fullName>
        <ecNumber evidence="4">2.5.1.3</ecNumber>
    </submittedName>
</protein>
<dbReference type="InterPro" id="IPR022998">
    <property type="entry name" value="ThiamineP_synth_TenI"/>
</dbReference>
<keyword evidence="4" id="KW-0808">Transferase</keyword>
<comment type="caution">
    <text evidence="4">The sequence shown here is derived from an EMBL/GenBank/DDBJ whole genome shotgun (WGS) entry which is preliminary data.</text>
</comment>
<keyword evidence="2" id="KW-0784">Thiamine biosynthesis</keyword>
<evidence type="ECO:0000313" key="5">
    <source>
        <dbReference type="Proteomes" id="UP000531594"/>
    </source>
</evidence>
<dbReference type="GO" id="GO:0004789">
    <property type="term" value="F:thiamine-phosphate diphosphorylase activity"/>
    <property type="evidence" value="ECO:0007669"/>
    <property type="project" value="UniProtKB-EC"/>
</dbReference>
<dbReference type="EC" id="2.5.1.3" evidence="4"/>
<dbReference type="GO" id="GO:0005737">
    <property type="term" value="C:cytoplasm"/>
    <property type="evidence" value="ECO:0007669"/>
    <property type="project" value="TreeGrafter"/>
</dbReference>
<comment type="pathway">
    <text evidence="1">Cofactor biosynthesis; thiamine diphosphate biosynthesis.</text>
</comment>
<sequence>MLICVTNRKLCPDDFLKRIEQIASGRPHAIMLREKDLPNEEYEALASKVQERCAAHQVPLLINQNIDAAIHLGLPAIHLSMHLLREHRKEIRSFQQIGASVHSLEEALEAQQLGAHYLIAGHIFSTDCKRGVPPRGLSFLEEICHHAEIPVFAIGGITNDKVNDVFAAGAKGMCIMSEAMTCAHPSHLAGRFKPEY</sequence>
<dbReference type="EMBL" id="JACHGK010000027">
    <property type="protein sequence ID" value="MBB6447743.1"/>
    <property type="molecule type" value="Genomic_DNA"/>
</dbReference>
<dbReference type="Proteomes" id="UP000531594">
    <property type="component" value="Unassembled WGS sequence"/>
</dbReference>
<gene>
    <name evidence="4" type="ORF">HNR53_004452</name>
</gene>
<evidence type="ECO:0000256" key="1">
    <source>
        <dbReference type="ARBA" id="ARBA00004948"/>
    </source>
</evidence>
<proteinExistence type="predicted"/>
<evidence type="ECO:0000256" key="2">
    <source>
        <dbReference type="ARBA" id="ARBA00022977"/>
    </source>
</evidence>
<dbReference type="InterPro" id="IPR013785">
    <property type="entry name" value="Aldolase_TIM"/>
</dbReference>
<dbReference type="Pfam" id="PF02581">
    <property type="entry name" value="TMP-TENI"/>
    <property type="match status" value="1"/>
</dbReference>
<dbReference type="CDD" id="cd00564">
    <property type="entry name" value="TMP_TenI"/>
    <property type="match status" value="1"/>
</dbReference>
<dbReference type="RefSeq" id="WP_184529978.1">
    <property type="nucleotide sequence ID" value="NZ_JACHGK010000027.1"/>
</dbReference>
<dbReference type="Gene3D" id="3.20.20.70">
    <property type="entry name" value="Aldolase class I"/>
    <property type="match status" value="1"/>
</dbReference>
<dbReference type="PROSITE" id="PS00626">
    <property type="entry name" value="RCC1_2"/>
    <property type="match status" value="1"/>
</dbReference>
<dbReference type="GO" id="GO:0009228">
    <property type="term" value="P:thiamine biosynthetic process"/>
    <property type="evidence" value="ECO:0007669"/>
    <property type="project" value="UniProtKB-KW"/>
</dbReference>
<organism evidence="4 5">
    <name type="scientific">Bacillus benzoevorans</name>
    <dbReference type="NCBI Taxonomy" id="1456"/>
    <lineage>
        <taxon>Bacteria</taxon>
        <taxon>Bacillati</taxon>
        <taxon>Bacillota</taxon>
        <taxon>Bacilli</taxon>
        <taxon>Bacillales</taxon>
        <taxon>Bacillaceae</taxon>
        <taxon>Bacillus</taxon>
    </lineage>
</organism>
<name>A0A7X0HVQ8_9BACI</name>
<feature type="domain" description="Thiamine phosphate synthase/TenI" evidence="3">
    <location>
        <begin position="2"/>
        <end position="178"/>
    </location>
</feature>
<dbReference type="PANTHER" id="PTHR20857">
    <property type="entry name" value="THIAMINE-PHOSPHATE PYROPHOSPHORYLASE"/>
    <property type="match status" value="1"/>
</dbReference>
<keyword evidence="5" id="KW-1185">Reference proteome</keyword>
<dbReference type="SUPFAM" id="SSF51391">
    <property type="entry name" value="Thiamin phosphate synthase"/>
    <property type="match status" value="1"/>
</dbReference>
<dbReference type="InterPro" id="IPR000408">
    <property type="entry name" value="Reg_chr_condens"/>
</dbReference>
<evidence type="ECO:0000313" key="4">
    <source>
        <dbReference type="EMBL" id="MBB6447743.1"/>
    </source>
</evidence>
<reference evidence="4 5" key="1">
    <citation type="submission" date="2020-08" db="EMBL/GenBank/DDBJ databases">
        <title>Genomic Encyclopedia of Type Strains, Phase IV (KMG-IV): sequencing the most valuable type-strain genomes for metagenomic binning, comparative biology and taxonomic classification.</title>
        <authorList>
            <person name="Goeker M."/>
        </authorList>
    </citation>
    <scope>NUCLEOTIDE SEQUENCE [LARGE SCALE GENOMIC DNA]</scope>
    <source>
        <strain evidence="4 5">DSM 5391</strain>
    </source>
</reference>
<evidence type="ECO:0000259" key="3">
    <source>
        <dbReference type="Pfam" id="PF02581"/>
    </source>
</evidence>
<dbReference type="InterPro" id="IPR036206">
    <property type="entry name" value="ThiamineP_synth_sf"/>
</dbReference>
<dbReference type="PANTHER" id="PTHR20857:SF15">
    <property type="entry name" value="THIAMINE-PHOSPHATE SYNTHASE"/>
    <property type="match status" value="1"/>
</dbReference>
<accession>A0A7X0HVQ8</accession>
<dbReference type="AlphaFoldDB" id="A0A7X0HVQ8"/>